<gene>
    <name evidence="2" type="ORF">ACFQDH_09810</name>
</gene>
<dbReference type="Pfam" id="PF04464">
    <property type="entry name" value="Glyphos_transf"/>
    <property type="match status" value="1"/>
</dbReference>
<accession>A0ABW2AG76</accession>
<keyword evidence="3" id="KW-1185">Reference proteome</keyword>
<keyword evidence="1" id="KW-0812">Transmembrane</keyword>
<comment type="caution">
    <text evidence="2">The sequence shown here is derived from an EMBL/GenBank/DDBJ whole genome shotgun (WGS) entry which is preliminary data.</text>
</comment>
<evidence type="ECO:0000256" key="1">
    <source>
        <dbReference type="SAM" id="Phobius"/>
    </source>
</evidence>
<dbReference type="Proteomes" id="UP001596298">
    <property type="component" value="Unassembled WGS sequence"/>
</dbReference>
<dbReference type="RefSeq" id="WP_382400791.1">
    <property type="nucleotide sequence ID" value="NZ_JBHSWH010000001.1"/>
</dbReference>
<organism evidence="2 3">
    <name type="scientific">Flexivirga alba</name>
    <dbReference type="NCBI Taxonomy" id="702742"/>
    <lineage>
        <taxon>Bacteria</taxon>
        <taxon>Bacillati</taxon>
        <taxon>Actinomycetota</taxon>
        <taxon>Actinomycetes</taxon>
        <taxon>Micrococcales</taxon>
        <taxon>Dermacoccaceae</taxon>
        <taxon>Flexivirga</taxon>
    </lineage>
</organism>
<feature type="transmembrane region" description="Helical" evidence="1">
    <location>
        <begin position="136"/>
        <end position="156"/>
    </location>
</feature>
<dbReference type="Gene3D" id="3.40.50.12580">
    <property type="match status" value="1"/>
</dbReference>
<feature type="transmembrane region" description="Helical" evidence="1">
    <location>
        <begin position="232"/>
        <end position="253"/>
    </location>
</feature>
<dbReference type="InterPro" id="IPR043148">
    <property type="entry name" value="TagF_C"/>
</dbReference>
<feature type="transmembrane region" description="Helical" evidence="1">
    <location>
        <begin position="207"/>
        <end position="226"/>
    </location>
</feature>
<reference evidence="3" key="1">
    <citation type="journal article" date="2019" name="Int. J. Syst. Evol. Microbiol.">
        <title>The Global Catalogue of Microorganisms (GCM) 10K type strain sequencing project: providing services to taxonomists for standard genome sequencing and annotation.</title>
        <authorList>
            <consortium name="The Broad Institute Genomics Platform"/>
            <consortium name="The Broad Institute Genome Sequencing Center for Infectious Disease"/>
            <person name="Wu L."/>
            <person name="Ma J."/>
        </authorList>
    </citation>
    <scope>NUCLEOTIDE SEQUENCE [LARGE SCALE GENOMIC DNA]</scope>
    <source>
        <strain evidence="3">CCUG 58127</strain>
    </source>
</reference>
<name>A0ABW2AG76_9MICO</name>
<keyword evidence="1" id="KW-0472">Membrane</keyword>
<feature type="transmembrane region" description="Helical" evidence="1">
    <location>
        <begin position="162"/>
        <end position="186"/>
    </location>
</feature>
<dbReference type="SUPFAM" id="SSF53756">
    <property type="entry name" value="UDP-Glycosyltransferase/glycogen phosphorylase"/>
    <property type="match status" value="1"/>
</dbReference>
<dbReference type="InterPro" id="IPR007554">
    <property type="entry name" value="Glycerophosphate_synth"/>
</dbReference>
<keyword evidence="1" id="KW-1133">Transmembrane helix</keyword>
<protein>
    <submittedName>
        <fullName evidence="2">CDP-glycerol glycerophosphotransferase family protein</fullName>
    </submittedName>
</protein>
<sequence>MIAAVKVRMGPVSARIAPMKNHVAPWGARAVRLEKQLEKRVWRLEKRVKKRVNRFKARGKRRIARMKWVAWLNARMPWIGRLNRAARSVPGLQAPVVLIAATAALAAWPSFGPIVGALSLWQLGKILRVGRKRPPGSAMSITALIAALACGLSLQARGAATVWLALLVGVAVVVSLAQGALHGRVVQRIRAFNLPGVPNDQRAQEPGALTSVVPTAGVLLALLLIAESIWDLPSYIGAIALLVTLGWLGRCGLRLRAMVHARRGGRADLEVRAALERYAPQFYVYFSGPVAGDYQLKMWLPYLEQLGVPFAILARSSQMLPRAARLKTTAPLISCPVVTGLDVCMVPSVRAVFYVNINGSIADGVRYIDRTHVHLNHGDSDKPASYHPIFAMFDRNFVAGPAAIDRFGRHGVFMPKEKCVIVGRPQVAEVVEQNVDPAPGRRTVLYAPTWQSGMREMSLSSLEHGERIVRALIDDGARVIFRPHPLSAGQRQAAQTIARINAMLVAARTPECAHLTSSQALKESIIGNFNRSDALVTDVSSVASDYLASCKPMAVVLPTNTQALADADEYPVLRATYLIDLGDDDLAARLAPLMGGDADPLEAVRHELRSYYLGDERDSVRLFLDSAKAVLAGGSEPVAAAG</sequence>
<evidence type="ECO:0000313" key="2">
    <source>
        <dbReference type="EMBL" id="MFC6705554.1"/>
    </source>
</evidence>
<evidence type="ECO:0000313" key="3">
    <source>
        <dbReference type="Proteomes" id="UP001596298"/>
    </source>
</evidence>
<feature type="transmembrane region" description="Helical" evidence="1">
    <location>
        <begin position="96"/>
        <end position="124"/>
    </location>
</feature>
<proteinExistence type="predicted"/>
<dbReference type="EMBL" id="JBHSWH010000001">
    <property type="protein sequence ID" value="MFC6705554.1"/>
    <property type="molecule type" value="Genomic_DNA"/>
</dbReference>